<name>A0A1S6IPJ0_9LACT</name>
<proteinExistence type="predicted"/>
<reference evidence="7 8" key="1">
    <citation type="journal article" date="2014" name="Int. J. Syst. Evol. Microbiol.">
        <title>Jeotgalibaca dankookensis gen. nov., sp. nov., a member of the family Carnobacteriaceae, isolated from seujeot (Korean traditional food).</title>
        <authorList>
            <person name="Lee D.G."/>
            <person name="Trujillo M.E."/>
            <person name="Kang H."/>
            <person name="Ahn T.Y."/>
        </authorList>
    </citation>
    <scope>NUCLEOTIDE SEQUENCE [LARGE SCALE GENOMIC DNA]</scope>
    <source>
        <strain evidence="7 8">EX-07</strain>
    </source>
</reference>
<dbReference type="OrthoDB" id="9802471at2"/>
<evidence type="ECO:0000256" key="6">
    <source>
        <dbReference type="ARBA" id="ARBA00023310"/>
    </source>
</evidence>
<dbReference type="GO" id="GO:0016020">
    <property type="term" value="C:membrane"/>
    <property type="evidence" value="ECO:0007669"/>
    <property type="project" value="UniProtKB-SubCell"/>
</dbReference>
<keyword evidence="2" id="KW-0813">Transport</keyword>
<keyword evidence="4" id="KW-0406">Ion transport</keyword>
<evidence type="ECO:0000256" key="5">
    <source>
        <dbReference type="ARBA" id="ARBA00023136"/>
    </source>
</evidence>
<dbReference type="AlphaFoldDB" id="A0A1S6IPJ0"/>
<dbReference type="EMBL" id="CP019728">
    <property type="protein sequence ID" value="AQS53467.1"/>
    <property type="molecule type" value="Genomic_DNA"/>
</dbReference>
<evidence type="ECO:0000313" key="8">
    <source>
        <dbReference type="Proteomes" id="UP000188993"/>
    </source>
</evidence>
<dbReference type="GO" id="GO:0046933">
    <property type="term" value="F:proton-transporting ATP synthase activity, rotational mechanism"/>
    <property type="evidence" value="ECO:0007669"/>
    <property type="project" value="InterPro"/>
</dbReference>
<dbReference type="Pfam" id="PF00213">
    <property type="entry name" value="OSCP"/>
    <property type="match status" value="1"/>
</dbReference>
<dbReference type="RefSeq" id="WP_062469110.1">
    <property type="nucleotide sequence ID" value="NZ_BBYN01000010.1"/>
</dbReference>
<evidence type="ECO:0000256" key="2">
    <source>
        <dbReference type="ARBA" id="ARBA00022448"/>
    </source>
</evidence>
<dbReference type="KEGG" id="jda:BW727_101099"/>
<evidence type="ECO:0000256" key="1">
    <source>
        <dbReference type="ARBA" id="ARBA00004370"/>
    </source>
</evidence>
<keyword evidence="3" id="KW-0375">Hydrogen ion transport</keyword>
<evidence type="ECO:0000256" key="3">
    <source>
        <dbReference type="ARBA" id="ARBA00022781"/>
    </source>
</evidence>
<comment type="subcellular location">
    <subcellularLocation>
        <location evidence="1">Membrane</location>
    </subcellularLocation>
</comment>
<dbReference type="SUPFAM" id="SSF160527">
    <property type="entry name" value="V-type ATPase subunit E-like"/>
    <property type="match status" value="1"/>
</dbReference>
<organism evidence="7 8">
    <name type="scientific">Jeotgalibaca dankookensis</name>
    <dbReference type="NCBI Taxonomy" id="708126"/>
    <lineage>
        <taxon>Bacteria</taxon>
        <taxon>Bacillati</taxon>
        <taxon>Bacillota</taxon>
        <taxon>Bacilli</taxon>
        <taxon>Lactobacillales</taxon>
        <taxon>Carnobacteriaceae</taxon>
        <taxon>Jeotgalibaca</taxon>
    </lineage>
</organism>
<accession>A0A1S6IPJ0</accession>
<protein>
    <submittedName>
        <fullName evidence="7">ATP synthase subunit delta</fullName>
    </submittedName>
</protein>
<keyword evidence="6" id="KW-0066">ATP synthesis</keyword>
<dbReference type="STRING" id="708126.BW727_101099"/>
<dbReference type="InterPro" id="IPR000711">
    <property type="entry name" value="ATPase_OSCP/dsu"/>
</dbReference>
<dbReference type="Proteomes" id="UP000188993">
    <property type="component" value="Chromosome"/>
</dbReference>
<gene>
    <name evidence="7" type="primary">atpD_2</name>
    <name evidence="7" type="ORF">BW727_101099</name>
</gene>
<keyword evidence="8" id="KW-1185">Reference proteome</keyword>
<keyword evidence="5" id="KW-0472">Membrane</keyword>
<evidence type="ECO:0000313" key="7">
    <source>
        <dbReference type="EMBL" id="AQS53467.1"/>
    </source>
</evidence>
<sequence>MDKIEESLIDSYIDEFLDELEPENQSKIIKLTSAVPLRPEQKERIVTAFLNKINYTDEYEVIEVVDESVLGGVNLESDNFSYDNTLRNKLSQMKKHILQDQ</sequence>
<evidence type="ECO:0000256" key="4">
    <source>
        <dbReference type="ARBA" id="ARBA00023065"/>
    </source>
</evidence>